<dbReference type="SUPFAM" id="SSF57850">
    <property type="entry name" value="RING/U-box"/>
    <property type="match status" value="1"/>
</dbReference>
<organism evidence="11 12">
    <name type="scientific">Cardamine amara subsp. amara</name>
    <dbReference type="NCBI Taxonomy" id="228776"/>
    <lineage>
        <taxon>Eukaryota</taxon>
        <taxon>Viridiplantae</taxon>
        <taxon>Streptophyta</taxon>
        <taxon>Embryophyta</taxon>
        <taxon>Tracheophyta</taxon>
        <taxon>Spermatophyta</taxon>
        <taxon>Magnoliopsida</taxon>
        <taxon>eudicotyledons</taxon>
        <taxon>Gunneridae</taxon>
        <taxon>Pentapetalae</taxon>
        <taxon>rosids</taxon>
        <taxon>malvids</taxon>
        <taxon>Brassicales</taxon>
        <taxon>Brassicaceae</taxon>
        <taxon>Cardamineae</taxon>
        <taxon>Cardamine</taxon>
    </lineage>
</organism>
<reference evidence="11 12" key="1">
    <citation type="submission" date="2024-04" db="EMBL/GenBank/DDBJ databases">
        <title>Genome assembly C_amara_ONT_v2.</title>
        <authorList>
            <person name="Yant L."/>
            <person name="Moore C."/>
            <person name="Slenker M."/>
        </authorList>
    </citation>
    <scope>NUCLEOTIDE SEQUENCE [LARGE SCALE GENOMIC DNA]</scope>
    <source>
        <tissue evidence="11">Leaf</tissue>
    </source>
</reference>
<dbReference type="InterPro" id="IPR039525">
    <property type="entry name" value="RNF126-like_zinc-ribbon"/>
</dbReference>
<dbReference type="InterPro" id="IPR001841">
    <property type="entry name" value="Znf_RING"/>
</dbReference>
<dbReference type="SMART" id="SM00184">
    <property type="entry name" value="RING"/>
    <property type="match status" value="1"/>
</dbReference>
<evidence type="ECO:0000256" key="4">
    <source>
        <dbReference type="ARBA" id="ARBA00022723"/>
    </source>
</evidence>
<dbReference type="PROSITE" id="PS50089">
    <property type="entry name" value="ZF_RING_2"/>
    <property type="match status" value="1"/>
</dbReference>
<dbReference type="AlphaFoldDB" id="A0ABD1C2M6"/>
<feature type="region of interest" description="Disordered" evidence="9">
    <location>
        <begin position="121"/>
        <end position="180"/>
    </location>
</feature>
<keyword evidence="4" id="KW-0479">Metal-binding</keyword>
<dbReference type="GO" id="GO:0008270">
    <property type="term" value="F:zinc ion binding"/>
    <property type="evidence" value="ECO:0007669"/>
    <property type="project" value="UniProtKB-KW"/>
</dbReference>
<name>A0ABD1C2M6_CARAN</name>
<evidence type="ECO:0000256" key="7">
    <source>
        <dbReference type="ARBA" id="ARBA00022833"/>
    </source>
</evidence>
<keyword evidence="5 8" id="KW-0863">Zinc-finger</keyword>
<dbReference type="EMBL" id="JBANAX010000067">
    <property type="protein sequence ID" value="KAL1223731.1"/>
    <property type="molecule type" value="Genomic_DNA"/>
</dbReference>
<dbReference type="FunFam" id="3.30.40.10:FF:000022">
    <property type="entry name" value="E3 ubiquitin-protein ligase RING1-like"/>
    <property type="match status" value="1"/>
</dbReference>
<accession>A0ABD1C2M6</accession>
<evidence type="ECO:0000256" key="3">
    <source>
        <dbReference type="ARBA" id="ARBA00022679"/>
    </source>
</evidence>
<comment type="caution">
    <text evidence="11">The sequence shown here is derived from an EMBL/GenBank/DDBJ whole genome shotgun (WGS) entry which is preliminary data.</text>
</comment>
<dbReference type="InterPro" id="IPR013083">
    <property type="entry name" value="Znf_RING/FYVE/PHD"/>
</dbReference>
<keyword evidence="3" id="KW-0808">Transferase</keyword>
<comment type="catalytic activity">
    <reaction evidence="1">
        <text>S-ubiquitinyl-[E2 ubiquitin-conjugating enzyme]-L-cysteine + [acceptor protein]-L-lysine = [E2 ubiquitin-conjugating enzyme]-L-cysteine + N(6)-ubiquitinyl-[acceptor protein]-L-lysine.</text>
        <dbReference type="EC" id="2.3.2.27"/>
    </reaction>
</comment>
<feature type="domain" description="RING-type" evidence="10">
    <location>
        <begin position="235"/>
        <end position="276"/>
    </location>
</feature>
<evidence type="ECO:0000256" key="5">
    <source>
        <dbReference type="ARBA" id="ARBA00022771"/>
    </source>
</evidence>
<protein>
    <recommendedName>
        <fullName evidence="2">RING-type E3 ubiquitin transferase</fullName>
        <ecNumber evidence="2">2.3.2.27</ecNumber>
    </recommendedName>
</protein>
<evidence type="ECO:0000256" key="2">
    <source>
        <dbReference type="ARBA" id="ARBA00012483"/>
    </source>
</evidence>
<dbReference type="Pfam" id="PF13639">
    <property type="entry name" value="zf-RING_2"/>
    <property type="match status" value="1"/>
</dbReference>
<dbReference type="PANTHER" id="PTHR15710:SF18">
    <property type="entry name" value="RING-TYPE E3 UBIQUITIN TRANSFERASE"/>
    <property type="match status" value="1"/>
</dbReference>
<evidence type="ECO:0000256" key="8">
    <source>
        <dbReference type="PROSITE-ProRule" id="PRU00175"/>
    </source>
</evidence>
<dbReference type="EC" id="2.3.2.27" evidence="2"/>
<dbReference type="Pfam" id="PF14369">
    <property type="entry name" value="Zn_ribbon_19"/>
    <property type="match status" value="1"/>
</dbReference>
<dbReference type="Gene3D" id="3.30.40.10">
    <property type="entry name" value="Zinc/RING finger domain, C3HC4 (zinc finger)"/>
    <property type="match status" value="1"/>
</dbReference>
<dbReference type="PANTHER" id="PTHR15710">
    <property type="entry name" value="E3 UBIQUITIN-PROTEIN LIGASE PRAJA"/>
    <property type="match status" value="1"/>
</dbReference>
<keyword evidence="7" id="KW-0862">Zinc</keyword>
<keyword evidence="12" id="KW-1185">Reference proteome</keyword>
<evidence type="ECO:0000313" key="11">
    <source>
        <dbReference type="EMBL" id="KAL1223731.1"/>
    </source>
</evidence>
<sequence length="339" mass="38541">MSLSVPITQADGAPNGVFRTFGLYWCYHCHRTVRIASSNLSEIACPRCLRQFVVEIETRRTRFSFNHAAPPFETSPNARLLDALSLMFDPPMTGGFGADPFLRARSRNILEPELFLGARSRNILEPESRPRPQHGRRHSLDNGGLPPPRRTYVILRRPIDPTSPLGNMIEPHNTPPPRRVNPNDFFTGTSGLEQLIEQLTQDDRPGPPPASEPTITALPTVKITPQHLTNDMSQCTVCMEEFIVGGEATELPCKHIYHNNCIIPWLRLHNSCPICRRDLPPPVNNVADSQERANSVREDIPERRPPRWTHLGNFWPFRARFQRVSPEETTQRNPRAHRS</sequence>
<evidence type="ECO:0000256" key="6">
    <source>
        <dbReference type="ARBA" id="ARBA00022786"/>
    </source>
</evidence>
<evidence type="ECO:0000256" key="9">
    <source>
        <dbReference type="SAM" id="MobiDB-lite"/>
    </source>
</evidence>
<proteinExistence type="predicted"/>
<evidence type="ECO:0000259" key="10">
    <source>
        <dbReference type="PROSITE" id="PS50089"/>
    </source>
</evidence>
<keyword evidence="6" id="KW-0833">Ubl conjugation pathway</keyword>
<evidence type="ECO:0000313" key="12">
    <source>
        <dbReference type="Proteomes" id="UP001558713"/>
    </source>
</evidence>
<dbReference type="GO" id="GO:0061630">
    <property type="term" value="F:ubiquitin protein ligase activity"/>
    <property type="evidence" value="ECO:0007669"/>
    <property type="project" value="UniProtKB-EC"/>
</dbReference>
<dbReference type="Proteomes" id="UP001558713">
    <property type="component" value="Unassembled WGS sequence"/>
</dbReference>
<gene>
    <name evidence="11" type="ORF">V5N11_029778</name>
</gene>
<evidence type="ECO:0000256" key="1">
    <source>
        <dbReference type="ARBA" id="ARBA00000900"/>
    </source>
</evidence>